<dbReference type="RefSeq" id="WP_169940258.1">
    <property type="nucleotide sequence ID" value="NZ_CP048833.1"/>
</dbReference>
<organism evidence="1 2">
    <name type="scientific">Pseudomonas multiresinivorans</name>
    <dbReference type="NCBI Taxonomy" id="95301"/>
    <lineage>
        <taxon>Bacteria</taxon>
        <taxon>Pseudomonadati</taxon>
        <taxon>Pseudomonadota</taxon>
        <taxon>Gammaproteobacteria</taxon>
        <taxon>Pseudomonadales</taxon>
        <taxon>Pseudomonadaceae</taxon>
        <taxon>Pseudomonas</taxon>
    </lineage>
</organism>
<sequence length="104" mass="10246">MSKVFIASAITVTVTGSTIATGAASASAAIPKAQSGEFPRYIRIAATAAAYVRIGKGAQTAIATDLLVQPGDAVVLAVASGLDTVAAIQVAAAGVVQISPMENM</sequence>
<evidence type="ECO:0008006" key="3">
    <source>
        <dbReference type="Google" id="ProtNLM"/>
    </source>
</evidence>
<gene>
    <name evidence="1" type="ORF">G4G71_22165</name>
</gene>
<dbReference type="EMBL" id="CP048833">
    <property type="protein sequence ID" value="QJP10459.1"/>
    <property type="molecule type" value="Genomic_DNA"/>
</dbReference>
<dbReference type="KEGG" id="pmui:G4G71_22165"/>
<accession>A0A7Z3GS85</accession>
<name>A0A7Z3GS85_9PSED</name>
<keyword evidence="2" id="KW-1185">Reference proteome</keyword>
<dbReference type="AlphaFoldDB" id="A0A7Z3GS85"/>
<protein>
    <recommendedName>
        <fullName evidence="3">DUF2190 family protein</fullName>
    </recommendedName>
</protein>
<reference evidence="1 2" key="1">
    <citation type="submission" date="2020-02" db="EMBL/GenBank/DDBJ databases">
        <title>Complete genome sequence of Pseudomonas multiresinivorans ORNL1.</title>
        <authorList>
            <person name="Podar M."/>
        </authorList>
    </citation>
    <scope>NUCLEOTIDE SEQUENCE [LARGE SCALE GENOMIC DNA]</scope>
    <source>
        <strain evidence="2">populi</strain>
    </source>
</reference>
<proteinExistence type="predicted"/>
<dbReference type="Proteomes" id="UP000502549">
    <property type="component" value="Chromosome"/>
</dbReference>
<evidence type="ECO:0000313" key="1">
    <source>
        <dbReference type="EMBL" id="QJP10459.1"/>
    </source>
</evidence>
<evidence type="ECO:0000313" key="2">
    <source>
        <dbReference type="Proteomes" id="UP000502549"/>
    </source>
</evidence>